<dbReference type="CDD" id="cd04301">
    <property type="entry name" value="NAT_SF"/>
    <property type="match status" value="1"/>
</dbReference>
<dbReference type="PROSITE" id="PS51186">
    <property type="entry name" value="GNAT"/>
    <property type="match status" value="1"/>
</dbReference>
<dbReference type="SUPFAM" id="SSF55729">
    <property type="entry name" value="Acyl-CoA N-acyltransferases (Nat)"/>
    <property type="match status" value="2"/>
</dbReference>
<keyword evidence="3" id="KW-1185">Reference proteome</keyword>
<dbReference type="InterPro" id="IPR016181">
    <property type="entry name" value="Acyl_CoA_acyltransferase"/>
</dbReference>
<evidence type="ECO:0000259" key="1">
    <source>
        <dbReference type="PROSITE" id="PS51186"/>
    </source>
</evidence>
<dbReference type="EMBL" id="SLWM01000001">
    <property type="protein sequence ID" value="TCO32362.1"/>
    <property type="molecule type" value="Genomic_DNA"/>
</dbReference>
<dbReference type="RefSeq" id="WP_132186780.1">
    <property type="nucleotide sequence ID" value="NZ_SLWM01000001.1"/>
</dbReference>
<evidence type="ECO:0000313" key="2">
    <source>
        <dbReference type="EMBL" id="TCO32362.1"/>
    </source>
</evidence>
<reference evidence="2 3" key="1">
    <citation type="journal article" date="2015" name="Stand. Genomic Sci.">
        <title>Genomic Encyclopedia of Bacterial and Archaeal Type Strains, Phase III: the genomes of soil and plant-associated and newly described type strains.</title>
        <authorList>
            <person name="Whitman W.B."/>
            <person name="Woyke T."/>
            <person name="Klenk H.P."/>
            <person name="Zhou Y."/>
            <person name="Lilburn T.G."/>
            <person name="Beck B.J."/>
            <person name="De Vos P."/>
            <person name="Vandamme P."/>
            <person name="Eisen J.A."/>
            <person name="Garrity G."/>
            <person name="Hugenholtz P."/>
            <person name="Kyrpides N.C."/>
        </authorList>
    </citation>
    <scope>NUCLEOTIDE SEQUENCE [LARGE SCALE GENOMIC DNA]</scope>
    <source>
        <strain evidence="2 3">VKM Ac-2538</strain>
    </source>
</reference>
<proteinExistence type="predicted"/>
<accession>A0ABY2BVU5</accession>
<sequence length="323" mass="35216">MTLLQATEVLPDGYTVRAPEPADAEGIFDLISAYNTAVAGAADCTLNSVADHLVEPGFDRRTDGFLVLAADGLPVGYGTAFAKGDRQAIEIEVASQEPTIAAWLFDHTMRRAQEMGRDSGHAEITVDSCVFRADESLRTLLADHDFTTGTTYHQMRIDHTGPVATPETPAGVTVRRGAYDDATRLTAHEIVIECFSGQYNFTPRPHDEWIEYFEASSTFDWSQFTLLEVDGRAVAVRICNDGLIEPENSGYIGTLVVLEEFRGRGLAKFLLRDAFARDAADGRAGTILHVDTNNPTPALGLYLSVGMTPTLVFDGWRSVIPVV</sequence>
<name>A0ABY2BVU5_9ACTN</name>
<dbReference type="Pfam" id="PF00583">
    <property type="entry name" value="Acetyltransf_1"/>
    <property type="match status" value="1"/>
</dbReference>
<comment type="caution">
    <text evidence="2">The sequence shown here is derived from an EMBL/GenBank/DDBJ whole genome shotgun (WGS) entry which is preliminary data.</text>
</comment>
<gene>
    <name evidence="2" type="ORF">EV644_1011006</name>
</gene>
<protein>
    <submittedName>
        <fullName evidence="2">Ribosomal protein S18 acetylase RimI-like enzyme</fullName>
    </submittedName>
</protein>
<dbReference type="InterPro" id="IPR000182">
    <property type="entry name" value="GNAT_dom"/>
</dbReference>
<evidence type="ECO:0000313" key="3">
    <source>
        <dbReference type="Proteomes" id="UP000295818"/>
    </source>
</evidence>
<dbReference type="Proteomes" id="UP000295818">
    <property type="component" value="Unassembled WGS sequence"/>
</dbReference>
<organism evidence="2 3">
    <name type="scientific">Kribbella orskensis</name>
    <dbReference type="NCBI Taxonomy" id="2512216"/>
    <lineage>
        <taxon>Bacteria</taxon>
        <taxon>Bacillati</taxon>
        <taxon>Actinomycetota</taxon>
        <taxon>Actinomycetes</taxon>
        <taxon>Propionibacteriales</taxon>
        <taxon>Kribbellaceae</taxon>
        <taxon>Kribbella</taxon>
    </lineage>
</organism>
<dbReference type="Gene3D" id="3.40.630.30">
    <property type="match status" value="1"/>
</dbReference>
<feature type="domain" description="N-acetyltransferase" evidence="1">
    <location>
        <begin position="172"/>
        <end position="323"/>
    </location>
</feature>